<dbReference type="InterPro" id="IPR020627">
    <property type="entry name" value="KhpA"/>
</dbReference>
<reference evidence="3" key="1">
    <citation type="journal article" date="2015" name="Proc. Natl. Acad. Sci. U.S.A.">
        <title>Networks of energetic and metabolic interactions define dynamics in microbial communities.</title>
        <authorList>
            <person name="Embree M."/>
            <person name="Liu J.K."/>
            <person name="Al-Bassam M.M."/>
            <person name="Zengler K."/>
        </authorList>
    </citation>
    <scope>NUCLEOTIDE SEQUENCE</scope>
</reference>
<dbReference type="PANTHER" id="PTHR34654:SF1">
    <property type="entry name" value="RNA-BINDING PROTEIN KHPA"/>
    <property type="match status" value="1"/>
</dbReference>
<dbReference type="HAMAP" id="MF_00088">
    <property type="entry name" value="KhpA"/>
    <property type="match status" value="1"/>
</dbReference>
<dbReference type="AlphaFoldDB" id="A0A0W8G0E1"/>
<dbReference type="InterPro" id="IPR015946">
    <property type="entry name" value="KH_dom-like_a/b"/>
</dbReference>
<protein>
    <submittedName>
        <fullName evidence="3">Kh domain rna binding protein ylqc</fullName>
    </submittedName>
</protein>
<dbReference type="EMBL" id="LNQE01000430">
    <property type="protein sequence ID" value="KUG26628.1"/>
    <property type="molecule type" value="Genomic_DNA"/>
</dbReference>
<keyword evidence="1" id="KW-0963">Cytoplasm</keyword>
<dbReference type="CDD" id="cd22533">
    <property type="entry name" value="KH-II_YlqC-like"/>
    <property type="match status" value="1"/>
</dbReference>
<evidence type="ECO:0000313" key="3">
    <source>
        <dbReference type="EMBL" id="KUG26628.1"/>
    </source>
</evidence>
<name>A0A0W8G0E1_9ZZZZ</name>
<keyword evidence="2" id="KW-0694">RNA-binding</keyword>
<dbReference type="Pfam" id="PF13083">
    <property type="entry name" value="KH_KhpA-B"/>
    <property type="match status" value="1"/>
</dbReference>
<sequence>MKEFIEFIAKHLVDSPDNVSIDEATPDEKTIELTLKVGQDDVGKVIGKQGKTAQAMRTLLTAIAAKDGKRAILKILD</sequence>
<proteinExistence type="inferred from homology"/>
<dbReference type="Gene3D" id="3.30.300.20">
    <property type="match status" value="1"/>
</dbReference>
<dbReference type="SUPFAM" id="SSF54814">
    <property type="entry name" value="Prokaryotic type KH domain (KH-domain type II)"/>
    <property type="match status" value="1"/>
</dbReference>
<evidence type="ECO:0000256" key="2">
    <source>
        <dbReference type="ARBA" id="ARBA00022884"/>
    </source>
</evidence>
<dbReference type="GO" id="GO:0003723">
    <property type="term" value="F:RNA binding"/>
    <property type="evidence" value="ECO:0007669"/>
    <property type="project" value="UniProtKB-KW"/>
</dbReference>
<dbReference type="InterPro" id="IPR009019">
    <property type="entry name" value="KH_sf_prok-type"/>
</dbReference>
<gene>
    <name evidence="3" type="ORF">ASZ90_003540</name>
</gene>
<organism evidence="3">
    <name type="scientific">hydrocarbon metagenome</name>
    <dbReference type="NCBI Taxonomy" id="938273"/>
    <lineage>
        <taxon>unclassified sequences</taxon>
        <taxon>metagenomes</taxon>
        <taxon>ecological metagenomes</taxon>
    </lineage>
</organism>
<accession>A0A0W8G0E1</accession>
<comment type="caution">
    <text evidence="3">The sequence shown here is derived from an EMBL/GenBank/DDBJ whole genome shotgun (WGS) entry which is preliminary data.</text>
</comment>
<evidence type="ECO:0000256" key="1">
    <source>
        <dbReference type="ARBA" id="ARBA00022490"/>
    </source>
</evidence>
<dbReference type="PANTHER" id="PTHR34654">
    <property type="entry name" value="UPF0109 PROTEIN SCO5592"/>
    <property type="match status" value="1"/>
</dbReference>